<evidence type="ECO:0000256" key="1">
    <source>
        <dbReference type="SAM" id="SignalP"/>
    </source>
</evidence>
<dbReference type="SUPFAM" id="SSF53448">
    <property type="entry name" value="Nucleotide-diphospho-sugar transferases"/>
    <property type="match status" value="1"/>
</dbReference>
<name>A0A1Y1ZZW8_9FUNG</name>
<proteinExistence type="predicted"/>
<evidence type="ECO:0000313" key="3">
    <source>
        <dbReference type="Proteomes" id="UP000193920"/>
    </source>
</evidence>
<reference evidence="2 3" key="1">
    <citation type="submission" date="2016-08" db="EMBL/GenBank/DDBJ databases">
        <title>A Parts List for Fungal Cellulosomes Revealed by Comparative Genomics.</title>
        <authorList>
            <consortium name="DOE Joint Genome Institute"/>
            <person name="Haitjema C.H."/>
            <person name="Gilmore S.P."/>
            <person name="Henske J.K."/>
            <person name="Solomon K.V."/>
            <person name="De Groot R."/>
            <person name="Kuo A."/>
            <person name="Mondo S.J."/>
            <person name="Salamov A.A."/>
            <person name="Labutti K."/>
            <person name="Zhao Z."/>
            <person name="Chiniquy J."/>
            <person name="Barry K."/>
            <person name="Brewer H.M."/>
            <person name="Purvine S.O."/>
            <person name="Wright A.T."/>
            <person name="Boxma B."/>
            <person name="Van Alen T."/>
            <person name="Hackstein J.H."/>
            <person name="Baker S.E."/>
            <person name="Grigoriev I.V."/>
            <person name="O'Malley M.A."/>
        </authorList>
    </citation>
    <scope>NUCLEOTIDE SEQUENCE [LARGE SCALE GENOMIC DNA]</scope>
    <source>
        <strain evidence="2 3">G1</strain>
    </source>
</reference>
<dbReference type="InterPro" id="IPR029044">
    <property type="entry name" value="Nucleotide-diphossugar_trans"/>
</dbReference>
<keyword evidence="3" id="KW-1185">Reference proteome</keyword>
<gene>
    <name evidence="2" type="ORF">LY90DRAFT_677491</name>
</gene>
<feature type="chain" id="PRO_5012688783" description="Nucleotide-diphospho-sugar transferase" evidence="1">
    <location>
        <begin position="23"/>
        <end position="331"/>
    </location>
</feature>
<organism evidence="2 3">
    <name type="scientific">Neocallimastix californiae</name>
    <dbReference type="NCBI Taxonomy" id="1754190"/>
    <lineage>
        <taxon>Eukaryota</taxon>
        <taxon>Fungi</taxon>
        <taxon>Fungi incertae sedis</taxon>
        <taxon>Chytridiomycota</taxon>
        <taxon>Chytridiomycota incertae sedis</taxon>
        <taxon>Neocallimastigomycetes</taxon>
        <taxon>Neocallimastigales</taxon>
        <taxon>Neocallimastigaceae</taxon>
        <taxon>Neocallimastix</taxon>
    </lineage>
</organism>
<protein>
    <recommendedName>
        <fullName evidence="4">Nucleotide-diphospho-sugar transferase</fullName>
    </recommendedName>
</protein>
<comment type="caution">
    <text evidence="2">The sequence shown here is derived from an EMBL/GenBank/DDBJ whole genome shotgun (WGS) entry which is preliminary data.</text>
</comment>
<sequence length="331" mass="39487">MKNFINFYILIIYVLVFTCTLSLEENCNEQNVCMNELVDYHIKSNNLNLNNNQEKLIVSITSNPTRINYVKLVLESLVNQSVPFSVYHIVLVLAIPEFPNKENDLPVDLVDFINKYSYLIEILWYERNINIHKRLIPTLKKYPNNPILICDDHIIRKQWWIKMFLEDHKIYPYDIIFGASNQYLTPEYKWESYKYLYIKTKVGKLNPIKNMIVNTGKPMNGFGGTLYPMNTFTDKRFFDEDLFMKFSPSSDESWQWFFNVIHNETLRQSSIIYDYSKDIIRDLHGTSLSNINNENSNLILKNFTREFPDFKKKLDEKFKLINYKYCLCVQL</sequence>
<feature type="signal peptide" evidence="1">
    <location>
        <begin position="1"/>
        <end position="22"/>
    </location>
</feature>
<accession>A0A1Y1ZZW8</accession>
<evidence type="ECO:0000313" key="2">
    <source>
        <dbReference type="EMBL" id="ORY15776.1"/>
    </source>
</evidence>
<dbReference type="OrthoDB" id="414863at2759"/>
<dbReference type="AlphaFoldDB" id="A0A1Y1ZZW8"/>
<dbReference type="EMBL" id="MCOG01000337">
    <property type="protein sequence ID" value="ORY15776.1"/>
    <property type="molecule type" value="Genomic_DNA"/>
</dbReference>
<evidence type="ECO:0008006" key="4">
    <source>
        <dbReference type="Google" id="ProtNLM"/>
    </source>
</evidence>
<keyword evidence="1" id="KW-0732">Signal</keyword>
<dbReference type="Proteomes" id="UP000193920">
    <property type="component" value="Unassembled WGS sequence"/>
</dbReference>